<feature type="region of interest" description="Disordered" evidence="5">
    <location>
        <begin position="243"/>
        <end position="316"/>
    </location>
</feature>
<keyword evidence="1" id="KW-0805">Transcription regulation</keyword>
<dbReference type="PROSITE" id="PS50048">
    <property type="entry name" value="ZN2_CY6_FUNGAL_2"/>
    <property type="match status" value="1"/>
</dbReference>
<keyword evidence="2" id="KW-0238">DNA-binding</keyword>
<dbReference type="InterPro" id="IPR001138">
    <property type="entry name" value="Zn2Cys6_DnaBD"/>
</dbReference>
<dbReference type="InterPro" id="IPR036864">
    <property type="entry name" value="Zn2-C6_fun-type_DNA-bd_sf"/>
</dbReference>
<organism evidence="7 8">
    <name type="scientific">Knufia peltigerae</name>
    <dbReference type="NCBI Taxonomy" id="1002370"/>
    <lineage>
        <taxon>Eukaryota</taxon>
        <taxon>Fungi</taxon>
        <taxon>Dikarya</taxon>
        <taxon>Ascomycota</taxon>
        <taxon>Pezizomycotina</taxon>
        <taxon>Eurotiomycetes</taxon>
        <taxon>Chaetothyriomycetidae</taxon>
        <taxon>Chaetothyriales</taxon>
        <taxon>Trichomeriaceae</taxon>
        <taxon>Knufia</taxon>
    </lineage>
</organism>
<keyword evidence="4" id="KW-0539">Nucleus</keyword>
<gene>
    <name evidence="7" type="ORF">H2204_009825</name>
</gene>
<evidence type="ECO:0000313" key="8">
    <source>
        <dbReference type="Proteomes" id="UP001172681"/>
    </source>
</evidence>
<proteinExistence type="predicted"/>
<keyword evidence="3" id="KW-0804">Transcription</keyword>
<evidence type="ECO:0000313" key="7">
    <source>
        <dbReference type="EMBL" id="KAJ9626809.1"/>
    </source>
</evidence>
<feature type="region of interest" description="Disordered" evidence="5">
    <location>
        <begin position="511"/>
        <end position="557"/>
    </location>
</feature>
<evidence type="ECO:0000256" key="1">
    <source>
        <dbReference type="ARBA" id="ARBA00023015"/>
    </source>
</evidence>
<feature type="compositionally biased region" description="Polar residues" evidence="5">
    <location>
        <begin position="8"/>
        <end position="23"/>
    </location>
</feature>
<feature type="compositionally biased region" description="Low complexity" evidence="5">
    <location>
        <begin position="547"/>
        <end position="557"/>
    </location>
</feature>
<dbReference type="GO" id="GO:0003677">
    <property type="term" value="F:DNA binding"/>
    <property type="evidence" value="ECO:0007669"/>
    <property type="project" value="UniProtKB-KW"/>
</dbReference>
<feature type="region of interest" description="Disordered" evidence="5">
    <location>
        <begin position="662"/>
        <end position="685"/>
    </location>
</feature>
<accession>A0AA38XXI2</accession>
<feature type="compositionally biased region" description="Low complexity" evidence="5">
    <location>
        <begin position="294"/>
        <end position="311"/>
    </location>
</feature>
<evidence type="ECO:0000256" key="3">
    <source>
        <dbReference type="ARBA" id="ARBA00023163"/>
    </source>
</evidence>
<dbReference type="EMBL" id="JAPDRN010000079">
    <property type="protein sequence ID" value="KAJ9626809.1"/>
    <property type="molecule type" value="Genomic_DNA"/>
</dbReference>
<sequence>MAAIAPSQELSSNSSNPGYSKTARRQYQSCDQCRKSRRACDAGTLRVANFPLNDEGAINLPKSTCEACSNCTRTGKKCTFDWLRSLPRHGLPKGVKRKLESTAVALESATSQRDTAWATTTEQPYDVCASTAQHPSRPSGPVPLEERHTFSHQHHSNGHASEASIIPHLPSPDPSNSSPKLKYPHAGHGNHHESSPAFNNSSRPGIRYQKNTSSDFQPPTLRSFDTSISSASYDSIFSRERNALSHTSDSGASASSDSGPENERAKSQGRNQHGGAVFGVKQTEEGSLGDSVRRASTSSTSLSSNRRQSSSPLMNRHQVRFADGAMKAMIASGLLRIYHDSFENSLSCWVTEQNCPYETELATLISQVGPGTTAEEAAIRLGDNRIFSRVSRLDSAFTHLRGRQLSATENKAASNALNSAIMAFASQWSHSSHNAFWRSKEGLSRMKAWQQNNNTLQPPSVRPNDSPASTDFECKIQKTLWHEARKAIQDTTEIDSFKVILAYMLFALTQRPRDQGPKPSTESTGDAPSSQNSDTNPQEPSDREYPSSGNASFSAGAAETEWDPFQTAELEGLASPPVYLETAVRNLFSWRRKVERYRRRSSAPQNDANPIPKLALKDQQTFNILFWLGVMCDTTSSAITRRPLVIPDEDCAMIRESLDKLSLGEGQPEEPSYASFSPSQDRHDSTTAPLWDTYLLTFTPARTHSDPFSLPSPARWPCSFEQAAQILQEAIPVKVLMFRRVAHLQTLASRRASPSALEATIRAALDVYAHWNRTYLPFMVDCVSSHNDLPPHVQSWYVILDGHWHYGCLLLADTVSQIDAEQRTMQAQRDLRRRCDLLAELRRDNALAIARIAQASLSEHGPVFPNNPEFHFACNGSAILTEPWTDILVRAMGSACRIFINWMWCHKRPRADPTCRWVRDNTTPAVLYTQAQCCIHGMALLGRKSYAANYTAEVFWKKLEEVCGGGGGGGDFDATTNDASFAFSFSQTQYPPTGFGVRLKMETMT</sequence>
<dbReference type="CDD" id="cd00067">
    <property type="entry name" value="GAL4"/>
    <property type="match status" value="1"/>
</dbReference>
<feature type="region of interest" description="Disordered" evidence="5">
    <location>
        <begin position="129"/>
        <end position="222"/>
    </location>
</feature>
<feature type="region of interest" description="Disordered" evidence="5">
    <location>
        <begin position="1"/>
        <end position="23"/>
    </location>
</feature>
<feature type="domain" description="Zn(2)-C6 fungal-type" evidence="6">
    <location>
        <begin position="29"/>
        <end position="80"/>
    </location>
</feature>
<dbReference type="GO" id="GO:0000981">
    <property type="term" value="F:DNA-binding transcription factor activity, RNA polymerase II-specific"/>
    <property type="evidence" value="ECO:0007669"/>
    <property type="project" value="InterPro"/>
</dbReference>
<dbReference type="GO" id="GO:0008270">
    <property type="term" value="F:zinc ion binding"/>
    <property type="evidence" value="ECO:0007669"/>
    <property type="project" value="InterPro"/>
</dbReference>
<evidence type="ECO:0000256" key="2">
    <source>
        <dbReference type="ARBA" id="ARBA00023125"/>
    </source>
</evidence>
<dbReference type="Gene3D" id="4.10.240.10">
    <property type="entry name" value="Zn(2)-C6 fungal-type DNA-binding domain"/>
    <property type="match status" value="1"/>
</dbReference>
<dbReference type="SMART" id="SM00066">
    <property type="entry name" value="GAL4"/>
    <property type="match status" value="1"/>
</dbReference>
<dbReference type="AlphaFoldDB" id="A0AA38XXI2"/>
<feature type="compositionally biased region" description="Polar residues" evidence="5">
    <location>
        <begin position="518"/>
        <end position="539"/>
    </location>
</feature>
<protein>
    <recommendedName>
        <fullName evidence="6">Zn(2)-C6 fungal-type domain-containing protein</fullName>
    </recommendedName>
</protein>
<evidence type="ECO:0000256" key="4">
    <source>
        <dbReference type="ARBA" id="ARBA00023242"/>
    </source>
</evidence>
<dbReference type="CDD" id="cd12148">
    <property type="entry name" value="fungal_TF_MHR"/>
    <property type="match status" value="1"/>
</dbReference>
<feature type="compositionally biased region" description="Low complexity" evidence="5">
    <location>
        <begin position="248"/>
        <end position="259"/>
    </location>
</feature>
<name>A0AA38XXI2_9EURO</name>
<keyword evidence="8" id="KW-1185">Reference proteome</keyword>
<evidence type="ECO:0000256" key="5">
    <source>
        <dbReference type="SAM" id="MobiDB-lite"/>
    </source>
</evidence>
<feature type="compositionally biased region" description="Polar residues" evidence="5">
    <location>
        <begin position="196"/>
        <end position="217"/>
    </location>
</feature>
<evidence type="ECO:0000259" key="6">
    <source>
        <dbReference type="PROSITE" id="PS50048"/>
    </source>
</evidence>
<reference evidence="7" key="1">
    <citation type="submission" date="2022-10" db="EMBL/GenBank/DDBJ databases">
        <title>Culturing micro-colonial fungi from biological soil crusts in the Mojave desert and describing Neophaeococcomyces mojavensis, and introducing the new genera and species Taxawa tesnikishii.</title>
        <authorList>
            <person name="Kurbessoian T."/>
            <person name="Stajich J.E."/>
        </authorList>
    </citation>
    <scope>NUCLEOTIDE SEQUENCE</scope>
    <source>
        <strain evidence="7">TK_35</strain>
    </source>
</reference>
<comment type="caution">
    <text evidence="7">The sequence shown here is derived from an EMBL/GenBank/DDBJ whole genome shotgun (WGS) entry which is preliminary data.</text>
</comment>
<dbReference type="Proteomes" id="UP001172681">
    <property type="component" value="Unassembled WGS sequence"/>
</dbReference>